<dbReference type="InterPro" id="IPR036852">
    <property type="entry name" value="Peptidase_S8/S53_dom_sf"/>
</dbReference>
<keyword evidence="1 7" id="KW-0645">Protease</keyword>
<name>F2DF53_HORVV</name>
<feature type="signal peptide" evidence="8">
    <location>
        <begin position="1"/>
        <end position="23"/>
    </location>
</feature>
<dbReference type="SUPFAM" id="SSF52743">
    <property type="entry name" value="Subtilisin-like"/>
    <property type="match status" value="1"/>
</dbReference>
<dbReference type="PANTHER" id="PTHR14218">
    <property type="entry name" value="PROTEASE S8 TRIPEPTIDYL PEPTIDASE I CLN2"/>
    <property type="match status" value="1"/>
</dbReference>
<dbReference type="PANTHER" id="PTHR14218:SF15">
    <property type="entry name" value="TRIPEPTIDYL-PEPTIDASE 1"/>
    <property type="match status" value="1"/>
</dbReference>
<dbReference type="InterPro" id="IPR050819">
    <property type="entry name" value="Tripeptidyl-peptidase_I"/>
</dbReference>
<keyword evidence="3 7" id="KW-0378">Hydrolase</keyword>
<feature type="binding site" evidence="7">
    <location>
        <position position="547"/>
    </location>
    <ligand>
        <name>Ca(2+)</name>
        <dbReference type="ChEBI" id="CHEBI:29108"/>
    </ligand>
</feature>
<reference evidence="10" key="1">
    <citation type="journal article" date="2011" name="Plant Physiol.">
        <title>Comprehensive sequence analysis of 24,783 barley full-length cDNAs derived from 12 clone libraries.</title>
        <authorList>
            <person name="Matsumoto T."/>
            <person name="Tanaka T."/>
            <person name="Sakai H."/>
            <person name="Amano N."/>
            <person name="Kanamori H."/>
            <person name="Kurita K."/>
            <person name="Kikuta A."/>
            <person name="Kamiya K."/>
            <person name="Yamamoto M."/>
            <person name="Ikawa H."/>
            <person name="Fujii N."/>
            <person name="Hori K."/>
            <person name="Itoh T."/>
            <person name="Sato K."/>
        </authorList>
    </citation>
    <scope>NUCLEOTIDE SEQUENCE</scope>
</reference>
<dbReference type="GO" id="GO:0046872">
    <property type="term" value="F:metal ion binding"/>
    <property type="evidence" value="ECO:0007669"/>
    <property type="project" value="UniProtKB-UniRule"/>
</dbReference>
<evidence type="ECO:0000313" key="10">
    <source>
        <dbReference type="EMBL" id="BAJ93724.1"/>
    </source>
</evidence>
<dbReference type="SUPFAM" id="SSF54897">
    <property type="entry name" value="Protease propeptides/inhibitors"/>
    <property type="match status" value="1"/>
</dbReference>
<keyword evidence="5 7" id="KW-0106">Calcium</keyword>
<dbReference type="CDD" id="cd04056">
    <property type="entry name" value="Peptidases_S53"/>
    <property type="match status" value="1"/>
</dbReference>
<feature type="binding site" evidence="7">
    <location>
        <position position="567"/>
    </location>
    <ligand>
        <name>Ca(2+)</name>
        <dbReference type="ChEBI" id="CHEBI:29108"/>
    </ligand>
</feature>
<evidence type="ECO:0000256" key="1">
    <source>
        <dbReference type="ARBA" id="ARBA00022670"/>
    </source>
</evidence>
<feature type="chain" id="PRO_5003281054" evidence="8">
    <location>
        <begin position="24"/>
        <end position="588"/>
    </location>
</feature>
<feature type="domain" description="Peptidase S53" evidence="9">
    <location>
        <begin position="230"/>
        <end position="587"/>
    </location>
</feature>
<dbReference type="InterPro" id="IPR015366">
    <property type="entry name" value="S53_propep"/>
</dbReference>
<organism evidence="10">
    <name type="scientific">Hordeum vulgare subsp. vulgare</name>
    <name type="common">Domesticated barley</name>
    <dbReference type="NCBI Taxonomy" id="112509"/>
    <lineage>
        <taxon>Eukaryota</taxon>
        <taxon>Viridiplantae</taxon>
        <taxon>Streptophyta</taxon>
        <taxon>Embryophyta</taxon>
        <taxon>Tracheophyta</taxon>
        <taxon>Spermatophyta</taxon>
        <taxon>Magnoliopsida</taxon>
        <taxon>Liliopsida</taxon>
        <taxon>Poales</taxon>
        <taxon>Poaceae</taxon>
        <taxon>BOP clade</taxon>
        <taxon>Pooideae</taxon>
        <taxon>Triticodae</taxon>
        <taxon>Triticeae</taxon>
        <taxon>Hordeinae</taxon>
        <taxon>Hordeum</taxon>
    </lineage>
</organism>
<feature type="active site" description="Charge relay system" evidence="7">
    <location>
        <position position="502"/>
    </location>
</feature>
<evidence type="ECO:0000256" key="6">
    <source>
        <dbReference type="ARBA" id="ARBA00023145"/>
    </source>
</evidence>
<evidence type="ECO:0000259" key="9">
    <source>
        <dbReference type="PROSITE" id="PS51695"/>
    </source>
</evidence>
<dbReference type="CDD" id="cd11377">
    <property type="entry name" value="Pro-peptidase_S53"/>
    <property type="match status" value="1"/>
</dbReference>
<evidence type="ECO:0000256" key="4">
    <source>
        <dbReference type="ARBA" id="ARBA00022825"/>
    </source>
</evidence>
<accession>F2DF53</accession>
<dbReference type="AlphaFoldDB" id="F2DF53"/>
<feature type="active site" description="Charge relay system" evidence="7">
    <location>
        <position position="302"/>
    </location>
</feature>
<dbReference type="Pfam" id="PF09286">
    <property type="entry name" value="Pro-kuma_activ"/>
    <property type="match status" value="1"/>
</dbReference>
<dbReference type="Gene3D" id="3.40.50.200">
    <property type="entry name" value="Peptidase S8/S53 domain"/>
    <property type="match status" value="1"/>
</dbReference>
<proteinExistence type="evidence at transcript level"/>
<dbReference type="EMBL" id="AK362520">
    <property type="protein sequence ID" value="BAJ93724.1"/>
    <property type="molecule type" value="mRNA"/>
</dbReference>
<dbReference type="PROSITE" id="PS00138">
    <property type="entry name" value="SUBTILASE_SER"/>
    <property type="match status" value="1"/>
</dbReference>
<dbReference type="GO" id="GO:0004252">
    <property type="term" value="F:serine-type endopeptidase activity"/>
    <property type="evidence" value="ECO:0007669"/>
    <property type="project" value="UniProtKB-UniRule"/>
</dbReference>
<evidence type="ECO:0000256" key="2">
    <source>
        <dbReference type="ARBA" id="ARBA00022723"/>
    </source>
</evidence>
<protein>
    <submittedName>
        <fullName evidence="10">Predicted protein</fullName>
    </submittedName>
</protein>
<comment type="cofactor">
    <cofactor evidence="7">
        <name>Ca(2+)</name>
        <dbReference type="ChEBI" id="CHEBI:29108"/>
    </cofactor>
    <text evidence="7">Binds 1 Ca(2+) ion per subunit.</text>
</comment>
<evidence type="ECO:0000256" key="7">
    <source>
        <dbReference type="PROSITE-ProRule" id="PRU01032"/>
    </source>
</evidence>
<dbReference type="PROSITE" id="PS51695">
    <property type="entry name" value="SEDOLISIN"/>
    <property type="match status" value="1"/>
</dbReference>
<evidence type="ECO:0000256" key="8">
    <source>
        <dbReference type="SAM" id="SignalP"/>
    </source>
</evidence>
<sequence length="588" mass="64276">MARTTILVLLLVVLAAALAVASGSSGLRGFVSKRAASGRSHWRPLTPEETRQWVSTKRAAVDADEEQLPLIKAYVALKENAAGLRTVQESIEASSDPARPDRYGRHLEWEELNALVAPSEDDVAQVTQWLERAGVEHWEVMASRSWVRIAASAEALEALVKCRVRAYTPRKDSTKSERIVIQRCEEEVYEIPRHLDHIVDFVTPIVGFPRPNGKKAQYTAHSGAPLDQPNVTPTLLRKLYNITTPVASQGVNNTQAVFETEDSYSNADLQAFFQEYVPQMAGQRVKKTLGNLPNDPTDPDTEASLDIQYIMAIGAFAPSYSYNYNDEDGDEIKVFFDWVNDLANDPKPPLVHSVSYGEYGGDYPMDEVMRVSNEWMKLGSRGLTVLVASGDDGVGCNDWCTSFEFPYPSSPWITLVGATQVHQNSGVFSEIGSTFSTGGFSNDFGIPSWQASYVSYYLNNCPNLPASSYYNRSGRGLPDIAAAGENVQVFVGGSVEPVAGTSCSAPIIAGIVSLWNGMRLQAGKPSLGFINPFLYKSASYASAYYDVTSGNNADGCCPGFNAYKGWDPVTGLGTPNFDFLTKLVKELP</sequence>
<dbReference type="InterPro" id="IPR030400">
    <property type="entry name" value="Sedolisin_dom"/>
</dbReference>
<feature type="active site" description="Charge relay system" evidence="7">
    <location>
        <position position="306"/>
    </location>
</feature>
<keyword evidence="4 7" id="KW-0720">Serine protease</keyword>
<dbReference type="GO" id="GO:0006508">
    <property type="term" value="P:proteolysis"/>
    <property type="evidence" value="ECO:0007669"/>
    <property type="project" value="UniProtKB-KW"/>
</dbReference>
<keyword evidence="2 7" id="KW-0479">Metal-binding</keyword>
<feature type="binding site" evidence="7">
    <location>
        <position position="565"/>
    </location>
    <ligand>
        <name>Ca(2+)</name>
        <dbReference type="ChEBI" id="CHEBI:29108"/>
    </ligand>
</feature>
<dbReference type="SMART" id="SM00944">
    <property type="entry name" value="Pro-kuma_activ"/>
    <property type="match status" value="1"/>
</dbReference>
<keyword evidence="6" id="KW-0865">Zymogen</keyword>
<evidence type="ECO:0000256" key="5">
    <source>
        <dbReference type="ARBA" id="ARBA00022837"/>
    </source>
</evidence>
<keyword evidence="8" id="KW-0732">Signal</keyword>
<feature type="binding site" evidence="7">
    <location>
        <position position="546"/>
    </location>
    <ligand>
        <name>Ca(2+)</name>
        <dbReference type="ChEBI" id="CHEBI:29108"/>
    </ligand>
</feature>
<evidence type="ECO:0000256" key="3">
    <source>
        <dbReference type="ARBA" id="ARBA00022801"/>
    </source>
</evidence>
<dbReference type="InterPro" id="IPR023828">
    <property type="entry name" value="Peptidase_S8_Ser-AS"/>
</dbReference>